<dbReference type="PANTHER" id="PTHR48022:SF67">
    <property type="entry name" value="QUINATE TRANSPORTER, PUTATIVE (AFU_ORTHOLOGUE AFUA_4G14670)-RELATED"/>
    <property type="match status" value="1"/>
</dbReference>
<proteinExistence type="inferred from homology"/>
<feature type="transmembrane region" description="Helical" evidence="9">
    <location>
        <begin position="482"/>
        <end position="506"/>
    </location>
</feature>
<dbReference type="PROSITE" id="PS50850">
    <property type="entry name" value="MFS"/>
    <property type="match status" value="1"/>
</dbReference>
<reference evidence="11 12" key="1">
    <citation type="submission" date="2018-06" db="EMBL/GenBank/DDBJ databases">
        <title>Genome analysis of cellulolytic fungus Trichoderma lentiforme CFAM-422.</title>
        <authorList>
            <person name="Steindorff A.S."/>
            <person name="Formighieri E.F."/>
            <person name="Midorikawa G.E.O."/>
            <person name="Tamietti M.S."/>
            <person name="Ramos E.Z."/>
            <person name="Silva A.S."/>
            <person name="Bon E.P.S."/>
            <person name="Mendes T.D."/>
            <person name="Damaso M.C.T."/>
            <person name="Favaro L.C.L."/>
        </authorList>
    </citation>
    <scope>NUCLEOTIDE SEQUENCE [LARGE SCALE GENOMIC DNA]</scope>
    <source>
        <strain evidence="11 12">CFAM-422</strain>
    </source>
</reference>
<name>A0A9P5C8Q4_9HYPO</name>
<dbReference type="InterPro" id="IPR005829">
    <property type="entry name" value="Sugar_transporter_CS"/>
</dbReference>
<feature type="transmembrane region" description="Helical" evidence="9">
    <location>
        <begin position="84"/>
        <end position="107"/>
    </location>
</feature>
<dbReference type="InterPro" id="IPR005828">
    <property type="entry name" value="MFS_sugar_transport-like"/>
</dbReference>
<dbReference type="InterPro" id="IPR050360">
    <property type="entry name" value="MFS_Sugar_Transporters"/>
</dbReference>
<feature type="transmembrane region" description="Helical" evidence="9">
    <location>
        <begin position="41"/>
        <end position="58"/>
    </location>
</feature>
<dbReference type="PRINTS" id="PR00171">
    <property type="entry name" value="SUGRTRNSPORT"/>
</dbReference>
<organism evidence="11 12">
    <name type="scientific">Trichoderma lentiforme</name>
    <dbReference type="NCBI Taxonomy" id="1567552"/>
    <lineage>
        <taxon>Eukaryota</taxon>
        <taxon>Fungi</taxon>
        <taxon>Dikarya</taxon>
        <taxon>Ascomycota</taxon>
        <taxon>Pezizomycotina</taxon>
        <taxon>Sordariomycetes</taxon>
        <taxon>Hypocreomycetidae</taxon>
        <taxon>Hypocreales</taxon>
        <taxon>Hypocreaceae</taxon>
        <taxon>Trichoderma</taxon>
    </lineage>
</organism>
<dbReference type="AlphaFoldDB" id="A0A9P5C8Q4"/>
<feature type="transmembrane region" description="Helical" evidence="9">
    <location>
        <begin position="354"/>
        <end position="378"/>
    </location>
</feature>
<evidence type="ECO:0000256" key="5">
    <source>
        <dbReference type="ARBA" id="ARBA00022989"/>
    </source>
</evidence>
<dbReference type="GO" id="GO:0016020">
    <property type="term" value="C:membrane"/>
    <property type="evidence" value="ECO:0007669"/>
    <property type="project" value="UniProtKB-SubCell"/>
</dbReference>
<feature type="transmembrane region" description="Helical" evidence="9">
    <location>
        <begin position="139"/>
        <end position="162"/>
    </location>
</feature>
<dbReference type="GO" id="GO:0005351">
    <property type="term" value="F:carbohydrate:proton symporter activity"/>
    <property type="evidence" value="ECO:0007669"/>
    <property type="project" value="TreeGrafter"/>
</dbReference>
<dbReference type="InterPro" id="IPR036259">
    <property type="entry name" value="MFS_trans_sf"/>
</dbReference>
<feature type="domain" description="Major facilitator superfamily (MFS) profile" evidence="10">
    <location>
        <begin position="44"/>
        <end position="510"/>
    </location>
</feature>
<evidence type="ECO:0000256" key="8">
    <source>
        <dbReference type="SAM" id="MobiDB-lite"/>
    </source>
</evidence>
<evidence type="ECO:0000313" key="11">
    <source>
        <dbReference type="EMBL" id="KAF3057918.1"/>
    </source>
</evidence>
<dbReference type="Pfam" id="PF00083">
    <property type="entry name" value="Sugar_tr"/>
    <property type="match status" value="1"/>
</dbReference>
<evidence type="ECO:0000256" key="6">
    <source>
        <dbReference type="ARBA" id="ARBA00023136"/>
    </source>
</evidence>
<evidence type="ECO:0000256" key="1">
    <source>
        <dbReference type="ARBA" id="ARBA00004141"/>
    </source>
</evidence>
<dbReference type="PANTHER" id="PTHR48022">
    <property type="entry name" value="PLASTIDIC GLUCOSE TRANSPORTER 4"/>
    <property type="match status" value="1"/>
</dbReference>
<gene>
    <name evidence="11" type="ORF">CFAM422_012124</name>
</gene>
<comment type="subcellular location">
    <subcellularLocation>
        <location evidence="1">Membrane</location>
        <topology evidence="1">Multi-pass membrane protein</topology>
    </subcellularLocation>
</comment>
<protein>
    <submittedName>
        <fullName evidence="11">High-affinity glucose transporter SNF3</fullName>
    </submittedName>
</protein>
<evidence type="ECO:0000256" key="7">
    <source>
        <dbReference type="ARBA" id="ARBA00023180"/>
    </source>
</evidence>
<keyword evidence="12" id="KW-1185">Reference proteome</keyword>
<keyword evidence="7" id="KW-0325">Glycoprotein</keyword>
<evidence type="ECO:0000256" key="3">
    <source>
        <dbReference type="ARBA" id="ARBA00022448"/>
    </source>
</evidence>
<evidence type="ECO:0000256" key="9">
    <source>
        <dbReference type="SAM" id="Phobius"/>
    </source>
</evidence>
<feature type="transmembrane region" description="Helical" evidence="9">
    <location>
        <begin position="174"/>
        <end position="194"/>
    </location>
</feature>
<comment type="caution">
    <text evidence="11">The sequence shown here is derived from an EMBL/GenBank/DDBJ whole genome shotgun (WGS) entry which is preliminary data.</text>
</comment>
<sequence length="1083" mass="119028">MSTDSTDIEIAPNGVAAVEPARRVNEAQKTMWQSLRNNPKVLFIAFFASLGGFEYGYQQGVLGQSLVMTRFKDNFPAVVGSSSATGWLTSVLQLGGIVGSLSAGVLGEIISRKYTMFIACLWVILGSYLYVGAHEGVSSLLYAGRFFTGLGVGLFSGVGPLYNAELSAPEMRGLLVSFYQFATILGIMLSFWVGYCSNFIGGTGEGQTNLAWRLPSIIQGIPAVALAIGIWFMPFSPRWLVKVGRDEEAKKTMAWMRKLPVDDELVQIEYLEIKAESVFEKRVFERDLPKLASKKSNAFVEQFAQYAMCLNSKDNIKRVLTGFFIMFFQQWSGIDAIIYYATNIFITLGLTGGTTALLATGVTGVVFIVSTVPAMLIIDKVGRKPMLLVGSIVMAVSMVIVGIIVAKFGHDWPHHVAAGWVAVALIWVYIAGFGATWGPVSWTLVSEIFPLSIRAKGASIGAMSNWLNNFAIAFFVPPMLQAWAWGTYIFFAGFLVVGIFAVWFFLPETKNATLEDMDRVFKSRTGEIDARLMREVQEEVGLVALVEARSAAQYEKRDIHESQIEKLCQERNVVCKYPDLTFVIGPKLGAQEKGGSSSEQPASSYSNVRFVNNNSSSKAPLQSTEVQVSAQDDGLSLHGGESRPLLGPGDENILDSFIGSSSSQSKTASPFAAIHLPQSEWKDYFTTTHAASVKNETATLLHFQYNLAPWIEAGDVGSSFGTEIMLLAQKRRSILSAISSAASIQLARSNSAYGGPAVLQRDTDPSLALEEPRVRRIGLALLALGEVFTLNPSQWRRLSFFQSDESTRNTNSFSGFGEPLETLLRFHSRIDLAASLLTDQPPLTSLGFAMNHDPADRTLPLSTKSIYNACLIQLASCLQLLNGNNSTNIASASPPFYMSATQEPMSPTAGSYFSSKWSSLWSNCQQWYHSRPVEMQPILEIRSVEAGQIDADNDSSFPIPVYTSSIALQCNIVYHISSRLLLLRKPRLLRLSSRQRHLSSLSWHAQQIAGTATRNDFAEQWDPILIAGLLWIARDMTHPSQQESLISCFRQISSSTGIKLDEEIQALRARWNSSQARGYQLSG</sequence>
<feature type="region of interest" description="Disordered" evidence="8">
    <location>
        <begin position="614"/>
        <end position="643"/>
    </location>
</feature>
<feature type="transmembrane region" description="Helical" evidence="9">
    <location>
        <begin position="114"/>
        <end position="133"/>
    </location>
</feature>
<evidence type="ECO:0000313" key="12">
    <source>
        <dbReference type="Proteomes" id="UP000801864"/>
    </source>
</evidence>
<dbReference type="PROSITE" id="PS00216">
    <property type="entry name" value="SUGAR_TRANSPORT_1"/>
    <property type="match status" value="1"/>
</dbReference>
<keyword evidence="11" id="KW-0762">Sugar transport</keyword>
<dbReference type="InterPro" id="IPR020846">
    <property type="entry name" value="MFS_dom"/>
</dbReference>
<dbReference type="Proteomes" id="UP000801864">
    <property type="component" value="Unassembled WGS sequence"/>
</dbReference>
<feature type="region of interest" description="Disordered" evidence="8">
    <location>
        <begin position="590"/>
        <end position="609"/>
    </location>
</feature>
<keyword evidence="4 9" id="KW-0812">Transmembrane</keyword>
<feature type="transmembrane region" description="Helical" evidence="9">
    <location>
        <begin position="385"/>
        <end position="406"/>
    </location>
</feature>
<keyword evidence="6 9" id="KW-0472">Membrane</keyword>
<dbReference type="Gene3D" id="1.20.1250.20">
    <property type="entry name" value="MFS general substrate transporter like domains"/>
    <property type="match status" value="1"/>
</dbReference>
<comment type="similarity">
    <text evidence="2">Belongs to the major facilitator superfamily. Sugar transporter (TC 2.A.1.1) family.</text>
</comment>
<dbReference type="EMBL" id="QLNT01000027">
    <property type="protein sequence ID" value="KAF3057918.1"/>
    <property type="molecule type" value="Genomic_DNA"/>
</dbReference>
<feature type="transmembrane region" description="Helical" evidence="9">
    <location>
        <begin position="418"/>
        <end position="445"/>
    </location>
</feature>
<keyword evidence="3" id="KW-0813">Transport</keyword>
<dbReference type="SUPFAM" id="SSF103473">
    <property type="entry name" value="MFS general substrate transporter"/>
    <property type="match status" value="1"/>
</dbReference>
<accession>A0A9P5C8Q4</accession>
<dbReference type="InterPro" id="IPR003663">
    <property type="entry name" value="Sugar/inositol_transpt"/>
</dbReference>
<dbReference type="PROSITE" id="PS00217">
    <property type="entry name" value="SUGAR_TRANSPORT_2"/>
    <property type="match status" value="1"/>
</dbReference>
<dbReference type="FunFam" id="1.20.1250.20:FF:000026">
    <property type="entry name" value="MFS quinate transporter QutD"/>
    <property type="match status" value="1"/>
</dbReference>
<evidence type="ECO:0000256" key="2">
    <source>
        <dbReference type="ARBA" id="ARBA00010992"/>
    </source>
</evidence>
<feature type="compositionally biased region" description="Polar residues" evidence="8">
    <location>
        <begin position="618"/>
        <end position="630"/>
    </location>
</feature>
<dbReference type="NCBIfam" id="TIGR00879">
    <property type="entry name" value="SP"/>
    <property type="match status" value="1"/>
</dbReference>
<keyword evidence="5 9" id="KW-1133">Transmembrane helix</keyword>
<feature type="transmembrane region" description="Helical" evidence="9">
    <location>
        <begin position="319"/>
        <end position="342"/>
    </location>
</feature>
<feature type="transmembrane region" description="Helical" evidence="9">
    <location>
        <begin position="214"/>
        <end position="235"/>
    </location>
</feature>
<evidence type="ECO:0000259" key="10">
    <source>
        <dbReference type="PROSITE" id="PS50850"/>
    </source>
</evidence>
<evidence type="ECO:0000256" key="4">
    <source>
        <dbReference type="ARBA" id="ARBA00022692"/>
    </source>
</evidence>